<dbReference type="PANTHER" id="PTHR36855">
    <property type="entry name" value="CHROMOSOME 10, WHOLE GENOME SHOTGUN SEQUENCE"/>
    <property type="match status" value="1"/>
</dbReference>
<evidence type="ECO:0000259" key="3">
    <source>
        <dbReference type="Pfam" id="PF25871"/>
    </source>
</evidence>
<dbReference type="Pfam" id="PF25871">
    <property type="entry name" value="HTH_76"/>
    <property type="match status" value="1"/>
</dbReference>
<name>A0AAD7QQJ8_9ASCO</name>
<feature type="compositionally biased region" description="Basic and acidic residues" evidence="1">
    <location>
        <begin position="99"/>
        <end position="111"/>
    </location>
</feature>
<comment type="caution">
    <text evidence="4">The sequence shown here is derived from an EMBL/GenBank/DDBJ whole genome shotgun (WGS) entry which is preliminary data.</text>
</comment>
<dbReference type="GeneID" id="80883250"/>
<evidence type="ECO:0000259" key="2">
    <source>
        <dbReference type="Pfam" id="PF17733"/>
    </source>
</evidence>
<feature type="domain" description="Peroxisomal membrane protein PEX14-like KPWE" evidence="2">
    <location>
        <begin position="160"/>
        <end position="208"/>
    </location>
</feature>
<evidence type="ECO:0000256" key="1">
    <source>
        <dbReference type="SAM" id="MobiDB-lite"/>
    </source>
</evidence>
<sequence length="208" mass="22461">MTLSPSEWHEFESYEWASDAEFTQGLASVLSSRGNTLSEDEKQTVECKARLFFYSRKVQKDVGYEDYIAWKSSRLQAATSESPTPSRDRVPDDDAIAAKLRDQPASEHDDASAPNSSAPSSQTTTSSASPIPSTSSTPAPQVSSAAASAASTEKDKDSAPYPSSFAHIVDLITSGKEVPGIKQIPNILLGETASSMAEKAQRRKPWEK</sequence>
<dbReference type="PANTHER" id="PTHR36855:SF1">
    <property type="entry name" value="PEROXISOME MEMBRANE ANCHOR PROTEIN PEX14P N-TERMINAL DOMAIN-CONTAINING PROTEIN"/>
    <property type="match status" value="1"/>
</dbReference>
<accession>A0AAD7QQJ8</accession>
<gene>
    <name evidence="4" type="ORF">POJ06DRAFT_256954</name>
</gene>
<dbReference type="RefSeq" id="XP_056042885.1">
    <property type="nucleotide sequence ID" value="XM_056188084.1"/>
</dbReference>
<dbReference type="Pfam" id="PF17733">
    <property type="entry name" value="KPWE_dom"/>
    <property type="match status" value="1"/>
</dbReference>
<evidence type="ECO:0000313" key="4">
    <source>
        <dbReference type="EMBL" id="KAJ8099435.1"/>
    </source>
</evidence>
<feature type="region of interest" description="Disordered" evidence="1">
    <location>
        <begin position="74"/>
        <end position="162"/>
    </location>
</feature>
<keyword evidence="5" id="KW-1185">Reference proteome</keyword>
<dbReference type="AlphaFoldDB" id="A0AAD7QQJ8"/>
<feature type="domain" description="PEX14-like helix-turn-helix" evidence="3">
    <location>
        <begin position="8"/>
        <end position="74"/>
    </location>
</feature>
<dbReference type="InterPro" id="IPR040554">
    <property type="entry name" value="KPWE_PEX14_dom"/>
</dbReference>
<reference evidence="4" key="1">
    <citation type="submission" date="2023-03" db="EMBL/GenBank/DDBJ databases">
        <title>Near-Complete genome sequence of Lipomyces tetrasporous NRRL Y-64009, an oleaginous yeast capable of growing on lignocellulosic hydrolysates.</title>
        <authorList>
            <consortium name="Lawrence Berkeley National Laboratory"/>
            <person name="Jagtap S.S."/>
            <person name="Liu J.-J."/>
            <person name="Walukiewicz H.E."/>
            <person name="Pangilinan J."/>
            <person name="Lipzen A."/>
            <person name="Ahrendt S."/>
            <person name="Koriabine M."/>
            <person name="Cobaugh K."/>
            <person name="Salamov A."/>
            <person name="Yoshinaga Y."/>
            <person name="Ng V."/>
            <person name="Daum C."/>
            <person name="Grigoriev I.V."/>
            <person name="Slininger P.J."/>
            <person name="Dien B.S."/>
            <person name="Jin Y.-S."/>
            <person name="Rao C.V."/>
        </authorList>
    </citation>
    <scope>NUCLEOTIDE SEQUENCE</scope>
    <source>
        <strain evidence="4">NRRL Y-64009</strain>
    </source>
</reference>
<feature type="compositionally biased region" description="Polar residues" evidence="1">
    <location>
        <begin position="74"/>
        <end position="85"/>
    </location>
</feature>
<evidence type="ECO:0000313" key="5">
    <source>
        <dbReference type="Proteomes" id="UP001217417"/>
    </source>
</evidence>
<dbReference type="EMBL" id="JARPMG010000007">
    <property type="protein sequence ID" value="KAJ8099435.1"/>
    <property type="molecule type" value="Genomic_DNA"/>
</dbReference>
<dbReference type="Proteomes" id="UP001217417">
    <property type="component" value="Unassembled WGS sequence"/>
</dbReference>
<dbReference type="InterPro" id="IPR058841">
    <property type="entry name" value="HTH_76"/>
</dbReference>
<protein>
    <submittedName>
        <fullName evidence="4">Uncharacterized protein</fullName>
    </submittedName>
</protein>
<proteinExistence type="predicted"/>
<organism evidence="4 5">
    <name type="scientific">Lipomyces tetrasporus</name>
    <dbReference type="NCBI Taxonomy" id="54092"/>
    <lineage>
        <taxon>Eukaryota</taxon>
        <taxon>Fungi</taxon>
        <taxon>Dikarya</taxon>
        <taxon>Ascomycota</taxon>
        <taxon>Saccharomycotina</taxon>
        <taxon>Lipomycetes</taxon>
        <taxon>Lipomycetales</taxon>
        <taxon>Lipomycetaceae</taxon>
        <taxon>Lipomyces</taxon>
    </lineage>
</organism>
<feature type="compositionally biased region" description="Low complexity" evidence="1">
    <location>
        <begin position="112"/>
        <end position="151"/>
    </location>
</feature>